<reference evidence="1" key="1">
    <citation type="submission" date="2018-05" db="EMBL/GenBank/DDBJ databases">
        <authorList>
            <person name="Lanie J.A."/>
            <person name="Ng W.-L."/>
            <person name="Kazmierczak K.M."/>
            <person name="Andrzejewski T.M."/>
            <person name="Davidsen T.M."/>
            <person name="Wayne K.J."/>
            <person name="Tettelin H."/>
            <person name="Glass J.I."/>
            <person name="Rusch D."/>
            <person name="Podicherti R."/>
            <person name="Tsui H.-C.T."/>
            <person name="Winkler M.E."/>
        </authorList>
    </citation>
    <scope>NUCLEOTIDE SEQUENCE</scope>
</reference>
<name>A0A383DCL3_9ZZZZ</name>
<evidence type="ECO:0000313" key="1">
    <source>
        <dbReference type="EMBL" id="SVE42236.1"/>
    </source>
</evidence>
<protein>
    <submittedName>
        <fullName evidence="1">Uncharacterized protein</fullName>
    </submittedName>
</protein>
<organism evidence="1">
    <name type="scientific">marine metagenome</name>
    <dbReference type="NCBI Taxonomy" id="408172"/>
    <lineage>
        <taxon>unclassified sequences</taxon>
        <taxon>metagenomes</taxon>
        <taxon>ecological metagenomes</taxon>
    </lineage>
</organism>
<gene>
    <name evidence="1" type="ORF">METZ01_LOCUS495090</name>
</gene>
<dbReference type="EMBL" id="UINC01216200">
    <property type="protein sequence ID" value="SVE42236.1"/>
    <property type="molecule type" value="Genomic_DNA"/>
</dbReference>
<accession>A0A383DCL3</accession>
<sequence>LFLAMKQRMRIPAGPGRFSLDAPGLLLTGLLVELDGKWHVAHLDMQDPRHDLSKLYAVLDSAIRDFTLGEFHAAHYDWLETARLANKNNDSHGAIQK</sequence>
<feature type="non-terminal residue" evidence="1">
    <location>
        <position position="1"/>
    </location>
</feature>
<proteinExistence type="predicted"/>
<dbReference type="AlphaFoldDB" id="A0A383DCL3"/>